<sequence length="102" mass="11515">MVLQYYYMTLRMSIDCNGCYRRIRGALLQMRGSLSLPQPERSVTELEGHQIDKRQGRVLVFGAFSPQDVAIKIRKRTNRRVEILDVAEGSPPGQDGGPGHMP</sequence>
<dbReference type="Proteomes" id="UP000636709">
    <property type="component" value="Unassembled WGS sequence"/>
</dbReference>
<dbReference type="OrthoDB" id="1889242at2759"/>
<reference evidence="1" key="1">
    <citation type="submission" date="2020-07" db="EMBL/GenBank/DDBJ databases">
        <title>Genome sequence and genetic diversity analysis of an under-domesticated orphan crop, white fonio (Digitaria exilis).</title>
        <authorList>
            <person name="Bennetzen J.L."/>
            <person name="Chen S."/>
            <person name="Ma X."/>
            <person name="Wang X."/>
            <person name="Yssel A.E.J."/>
            <person name="Chaluvadi S.R."/>
            <person name="Johnson M."/>
            <person name="Gangashetty P."/>
            <person name="Hamidou F."/>
            <person name="Sanogo M.D."/>
            <person name="Zwaenepoel A."/>
            <person name="Wallace J."/>
            <person name="Van De Peer Y."/>
            <person name="Van Deynze A."/>
        </authorList>
    </citation>
    <scope>NUCLEOTIDE SEQUENCE</scope>
    <source>
        <tissue evidence="1">Leaves</tissue>
    </source>
</reference>
<proteinExistence type="predicted"/>
<accession>A0A835BDQ5</accession>
<organism evidence="1 2">
    <name type="scientific">Digitaria exilis</name>
    <dbReference type="NCBI Taxonomy" id="1010633"/>
    <lineage>
        <taxon>Eukaryota</taxon>
        <taxon>Viridiplantae</taxon>
        <taxon>Streptophyta</taxon>
        <taxon>Embryophyta</taxon>
        <taxon>Tracheophyta</taxon>
        <taxon>Spermatophyta</taxon>
        <taxon>Magnoliopsida</taxon>
        <taxon>Liliopsida</taxon>
        <taxon>Poales</taxon>
        <taxon>Poaceae</taxon>
        <taxon>PACMAD clade</taxon>
        <taxon>Panicoideae</taxon>
        <taxon>Panicodae</taxon>
        <taxon>Paniceae</taxon>
        <taxon>Anthephorinae</taxon>
        <taxon>Digitaria</taxon>
    </lineage>
</organism>
<gene>
    <name evidence="1" type="ORF">HU200_037463</name>
</gene>
<comment type="caution">
    <text evidence="1">The sequence shown here is derived from an EMBL/GenBank/DDBJ whole genome shotgun (WGS) entry which is preliminary data.</text>
</comment>
<dbReference type="Gene3D" id="3.30.70.100">
    <property type="match status" value="1"/>
</dbReference>
<dbReference type="AlphaFoldDB" id="A0A835BDQ5"/>
<keyword evidence="2" id="KW-1185">Reference proteome</keyword>
<dbReference type="PANTHER" id="PTHR47294:SF5">
    <property type="entry name" value="OS09G0408550 PROTEIN"/>
    <property type="match status" value="1"/>
</dbReference>
<dbReference type="EMBL" id="JACEFO010001897">
    <property type="protein sequence ID" value="KAF8695247.1"/>
    <property type="molecule type" value="Genomic_DNA"/>
</dbReference>
<name>A0A835BDQ5_9POAL</name>
<protein>
    <recommendedName>
        <fullName evidence="3">HMA domain-containing protein</fullName>
    </recommendedName>
</protein>
<dbReference type="PANTHER" id="PTHR47294">
    <property type="entry name" value="OS08G0431150 PROTEIN"/>
    <property type="match status" value="1"/>
</dbReference>
<evidence type="ECO:0000313" key="2">
    <source>
        <dbReference type="Proteomes" id="UP000636709"/>
    </source>
</evidence>
<evidence type="ECO:0000313" key="1">
    <source>
        <dbReference type="EMBL" id="KAF8695247.1"/>
    </source>
</evidence>
<evidence type="ECO:0008006" key="3">
    <source>
        <dbReference type="Google" id="ProtNLM"/>
    </source>
</evidence>